<dbReference type="Proteomes" id="UP001300692">
    <property type="component" value="Unassembled WGS sequence"/>
</dbReference>
<dbReference type="RefSeq" id="WP_264136120.1">
    <property type="nucleotide sequence ID" value="NZ_JAOYOD010000001.1"/>
</dbReference>
<sequence length="122" mass="13576">MEKYFSKTVLWIFVLMLSASFQPAELKFLPTKLKITVLNELGNPVPGTAVTLFSTKEDYRAETNRVVPTDTTDAEGKVTFKGLDPKPYYVHAIKEDKSNIGAGVLTSPLQEGRINKVNTIIE</sequence>
<dbReference type="Gene3D" id="2.60.40.10">
    <property type="entry name" value="Immunoglobulins"/>
    <property type="match status" value="1"/>
</dbReference>
<evidence type="ECO:0000313" key="1">
    <source>
        <dbReference type="EMBL" id="MCV9385329.1"/>
    </source>
</evidence>
<name>A0ABT3CPD5_9BACT</name>
<keyword evidence="2" id="KW-1185">Reference proteome</keyword>
<reference evidence="1 2" key="1">
    <citation type="submission" date="2022-10" db="EMBL/GenBank/DDBJ databases">
        <title>Comparative genomics and taxonomic characterization of three novel marine species of genus Reichenbachiella exhibiting antioxidant and polysaccharide degradation activities.</title>
        <authorList>
            <person name="Muhammad N."/>
            <person name="Lee Y.-J."/>
            <person name="Ko J."/>
            <person name="Kim S.-G."/>
        </authorList>
    </citation>
    <scope>NUCLEOTIDE SEQUENCE [LARGE SCALE GENOMIC DNA]</scope>
    <source>
        <strain evidence="1 2">ABR2-5</strain>
    </source>
</reference>
<dbReference type="InterPro" id="IPR013783">
    <property type="entry name" value="Ig-like_fold"/>
</dbReference>
<dbReference type="SUPFAM" id="SSF49478">
    <property type="entry name" value="Cna protein B-type domain"/>
    <property type="match status" value="1"/>
</dbReference>
<gene>
    <name evidence="1" type="ORF">N7U62_01570</name>
</gene>
<comment type="caution">
    <text evidence="1">The sequence shown here is derived from an EMBL/GenBank/DDBJ whole genome shotgun (WGS) entry which is preliminary data.</text>
</comment>
<dbReference type="EMBL" id="JAOYOD010000001">
    <property type="protein sequence ID" value="MCV9385329.1"/>
    <property type="molecule type" value="Genomic_DNA"/>
</dbReference>
<protein>
    <submittedName>
        <fullName evidence="1">Carboxypeptidase-like regulatory domain-containing protein</fullName>
    </submittedName>
</protein>
<organism evidence="1 2">
    <name type="scientific">Reichenbachiella ulvae</name>
    <dbReference type="NCBI Taxonomy" id="2980104"/>
    <lineage>
        <taxon>Bacteria</taxon>
        <taxon>Pseudomonadati</taxon>
        <taxon>Bacteroidota</taxon>
        <taxon>Cytophagia</taxon>
        <taxon>Cytophagales</taxon>
        <taxon>Reichenbachiellaceae</taxon>
        <taxon>Reichenbachiella</taxon>
    </lineage>
</organism>
<evidence type="ECO:0000313" key="2">
    <source>
        <dbReference type="Proteomes" id="UP001300692"/>
    </source>
</evidence>
<proteinExistence type="predicted"/>
<accession>A0ABT3CPD5</accession>